<organism evidence="1 2">
    <name type="scientific">Helicobacter pylori PZ5024</name>
    <dbReference type="NCBI Taxonomy" id="1337391"/>
    <lineage>
        <taxon>Bacteria</taxon>
        <taxon>Pseudomonadati</taxon>
        <taxon>Campylobacterota</taxon>
        <taxon>Epsilonproteobacteria</taxon>
        <taxon>Campylobacterales</taxon>
        <taxon>Helicobacteraceae</taxon>
        <taxon>Helicobacter</taxon>
    </lineage>
</organism>
<dbReference type="Proteomes" id="UP000015645">
    <property type="component" value="Unassembled WGS sequence"/>
</dbReference>
<dbReference type="EMBL" id="ASYS01000121">
    <property type="protein sequence ID" value="EQD98247.1"/>
    <property type="molecule type" value="Genomic_DNA"/>
</dbReference>
<sequence>MKIFKGFGLFKRYKSPFFNALLKGFVLVGCWCKIG</sequence>
<reference evidence="1 2" key="1">
    <citation type="journal article" date="2013" name="Genome Announc.">
        <title>Draft Genome Sequences of Helicobacter pylori Strains Isolated from Regions of Low and High Gastric Cancer Risk in Colombia.</title>
        <authorList>
            <person name="Sheh A."/>
            <person name="Piazuelo M.B."/>
            <person name="Wilson K.T."/>
            <person name="Correa P."/>
            <person name="Fox J.G."/>
        </authorList>
    </citation>
    <scope>NUCLEOTIDE SEQUENCE [LARGE SCALE GENOMIC DNA]</scope>
    <source>
        <strain evidence="1 2">PZ5024</strain>
    </source>
</reference>
<gene>
    <name evidence="1" type="ORF">L931_01595</name>
</gene>
<evidence type="ECO:0000313" key="2">
    <source>
        <dbReference type="Proteomes" id="UP000015645"/>
    </source>
</evidence>
<comment type="caution">
    <text evidence="1">The sequence shown here is derived from an EMBL/GenBank/DDBJ whole genome shotgun (WGS) entry which is preliminary data.</text>
</comment>
<name>T2T050_HELPX</name>
<accession>T2T050</accession>
<evidence type="ECO:0000313" key="1">
    <source>
        <dbReference type="EMBL" id="EQD98247.1"/>
    </source>
</evidence>
<protein>
    <submittedName>
        <fullName evidence="1">Uncharacterized protein</fullName>
    </submittedName>
</protein>
<proteinExistence type="predicted"/>
<dbReference type="AlphaFoldDB" id="T2T050"/>